<accession>A0AAV4SA87</accession>
<evidence type="ECO:0000313" key="2">
    <source>
        <dbReference type="EMBL" id="GIY30051.1"/>
    </source>
</evidence>
<keyword evidence="3" id="KW-1185">Reference proteome</keyword>
<protein>
    <submittedName>
        <fullName evidence="2">Uncharacterized protein</fullName>
    </submittedName>
</protein>
<dbReference type="EMBL" id="BPLR01009168">
    <property type="protein sequence ID" value="GIY30051.1"/>
    <property type="molecule type" value="Genomic_DNA"/>
</dbReference>
<reference evidence="2 3" key="1">
    <citation type="submission" date="2021-06" db="EMBL/GenBank/DDBJ databases">
        <title>Caerostris extrusa draft genome.</title>
        <authorList>
            <person name="Kono N."/>
            <person name="Arakawa K."/>
        </authorList>
    </citation>
    <scope>NUCLEOTIDE SEQUENCE [LARGE SCALE GENOMIC DNA]</scope>
</reference>
<dbReference type="AlphaFoldDB" id="A0AAV4SA87"/>
<sequence>MSRKDDSFKIVIKDTIKDDVLSKIIFDPYILDGNYMSSSRWKSATMCKCMAPLRFQAEEEKDVELPGKSLSHVPPKDGNRERCAKNDPFKMSSGGKGERERENRRGSSQMIFAQTAFENHFLTCHQKTENRERCAKMTPLKCPPGGKRGERKPEVVSSNDFRA</sequence>
<gene>
    <name evidence="2" type="ORF">CEXT_713861</name>
</gene>
<feature type="compositionally biased region" description="Basic and acidic residues" evidence="1">
    <location>
        <begin position="74"/>
        <end position="88"/>
    </location>
</feature>
<name>A0AAV4SA87_CAEEX</name>
<evidence type="ECO:0000313" key="3">
    <source>
        <dbReference type="Proteomes" id="UP001054945"/>
    </source>
</evidence>
<feature type="compositionally biased region" description="Basic and acidic residues" evidence="1">
    <location>
        <begin position="96"/>
        <end position="105"/>
    </location>
</feature>
<dbReference type="Proteomes" id="UP001054945">
    <property type="component" value="Unassembled WGS sequence"/>
</dbReference>
<feature type="region of interest" description="Disordered" evidence="1">
    <location>
        <begin position="59"/>
        <end position="108"/>
    </location>
</feature>
<evidence type="ECO:0000256" key="1">
    <source>
        <dbReference type="SAM" id="MobiDB-lite"/>
    </source>
</evidence>
<organism evidence="2 3">
    <name type="scientific">Caerostris extrusa</name>
    <name type="common">Bark spider</name>
    <name type="synonym">Caerostris bankana</name>
    <dbReference type="NCBI Taxonomy" id="172846"/>
    <lineage>
        <taxon>Eukaryota</taxon>
        <taxon>Metazoa</taxon>
        <taxon>Ecdysozoa</taxon>
        <taxon>Arthropoda</taxon>
        <taxon>Chelicerata</taxon>
        <taxon>Arachnida</taxon>
        <taxon>Araneae</taxon>
        <taxon>Araneomorphae</taxon>
        <taxon>Entelegynae</taxon>
        <taxon>Araneoidea</taxon>
        <taxon>Araneidae</taxon>
        <taxon>Caerostris</taxon>
    </lineage>
</organism>
<proteinExistence type="predicted"/>
<comment type="caution">
    <text evidence="2">The sequence shown here is derived from an EMBL/GenBank/DDBJ whole genome shotgun (WGS) entry which is preliminary data.</text>
</comment>
<feature type="region of interest" description="Disordered" evidence="1">
    <location>
        <begin position="131"/>
        <end position="163"/>
    </location>
</feature>